<evidence type="ECO:0007829" key="15">
    <source>
        <dbReference type="PeptideAtlas" id="A0A0A6YWB2"/>
    </source>
</evidence>
<accession>A0A0A6YWB2</accession>
<dbReference type="PANTHER" id="PTHR16675">
    <property type="entry name" value="MHC CLASS I-RELATED"/>
    <property type="match status" value="1"/>
</dbReference>
<reference evidence="12" key="3">
    <citation type="submission" date="2025-08" db="UniProtKB">
        <authorList>
            <consortium name="Ensembl"/>
        </authorList>
    </citation>
    <scope>IDENTIFICATION</scope>
    <source>
        <strain evidence="12">C57BL/6J</strain>
    </source>
</reference>
<evidence type="ECO:0000256" key="1">
    <source>
        <dbReference type="ARBA" id="ARBA00004479"/>
    </source>
</evidence>
<dbReference type="SMR" id="A0A0A6YWB2"/>
<dbReference type="Bgee" id="ENSMUSG00000026471">
    <property type="expression patterns" value="Expressed in thymus and 182 other cell types or tissues"/>
</dbReference>
<dbReference type="InterPro" id="IPR050208">
    <property type="entry name" value="MHC_class-I_related"/>
</dbReference>
<dbReference type="Pfam" id="PF00129">
    <property type="entry name" value="MHC_I"/>
    <property type="match status" value="1"/>
</dbReference>
<dbReference type="AlphaFoldDB" id="A0A0A6YWB2"/>
<evidence type="ECO:0000256" key="5">
    <source>
        <dbReference type="ARBA" id="ARBA00022859"/>
    </source>
</evidence>
<sequence>MMLLLPLLAVFLVKRSHTRTHSLRYFRLAVSDPGPVVPEFISVGYVDSHPITTYDSVTRQKEPKAPWMAENLAPDHWERASHLPENDWL</sequence>
<dbReference type="GO" id="GO:0002474">
    <property type="term" value="P:antigen processing and presentation of peptide antigen via MHC class I"/>
    <property type="evidence" value="ECO:0007669"/>
    <property type="project" value="UniProtKB-KW"/>
</dbReference>
<keyword evidence="7" id="KW-0472">Membrane</keyword>
<keyword evidence="9" id="KW-0325">Glycoprotein</keyword>
<dbReference type="PANTHER" id="PTHR16675:SF242">
    <property type="entry name" value="MAJOR HISTOCOMPATIBILITY COMPLEX CLASS I-RELATED GENE PROTEIN"/>
    <property type="match status" value="1"/>
</dbReference>
<dbReference type="ProteomicsDB" id="355298"/>
<dbReference type="SUPFAM" id="SSF54452">
    <property type="entry name" value="MHC antigen-recognition domain"/>
    <property type="match status" value="1"/>
</dbReference>
<dbReference type="AGR" id="MGI:1195463"/>
<evidence type="ECO:0000256" key="2">
    <source>
        <dbReference type="ARBA" id="ARBA00022451"/>
    </source>
</evidence>
<keyword evidence="6" id="KW-1133">Transmembrane helix</keyword>
<keyword evidence="4 10" id="KW-0732">Signal</keyword>
<dbReference type="GO" id="GO:0042612">
    <property type="term" value="C:MHC class I protein complex"/>
    <property type="evidence" value="ECO:0007669"/>
    <property type="project" value="UniProtKB-KW"/>
</dbReference>
<dbReference type="Antibodypedia" id="34431">
    <property type="antibodies" value="202 antibodies from 26 providers"/>
</dbReference>
<dbReference type="Ensembl" id="ENSMUST00000192410.2">
    <property type="protein sequence ID" value="ENSMUSP00000141476.2"/>
    <property type="gene ID" value="ENSMUSG00000026471.15"/>
</dbReference>
<evidence type="ECO:0000256" key="8">
    <source>
        <dbReference type="ARBA" id="ARBA00023157"/>
    </source>
</evidence>
<feature type="domain" description="MHC class I-like antigen recognition-like" evidence="11">
    <location>
        <begin position="20"/>
        <end position="82"/>
    </location>
</feature>
<organism evidence="12 14">
    <name type="scientific">Mus musculus</name>
    <name type="common">Mouse</name>
    <dbReference type="NCBI Taxonomy" id="10090"/>
    <lineage>
        <taxon>Eukaryota</taxon>
        <taxon>Metazoa</taxon>
        <taxon>Chordata</taxon>
        <taxon>Craniata</taxon>
        <taxon>Vertebrata</taxon>
        <taxon>Euteleostomi</taxon>
        <taxon>Mammalia</taxon>
        <taxon>Eutheria</taxon>
        <taxon>Euarchontoglires</taxon>
        <taxon>Glires</taxon>
        <taxon>Rodentia</taxon>
        <taxon>Myomorpha</taxon>
        <taxon>Muroidea</taxon>
        <taxon>Muridae</taxon>
        <taxon>Murinae</taxon>
        <taxon>Mus</taxon>
        <taxon>Mus</taxon>
    </lineage>
</organism>
<reference evidence="12 14" key="1">
    <citation type="journal article" date="2009" name="PLoS Biol.">
        <title>Lineage-specific biology revealed by a finished genome assembly of the mouse.</title>
        <authorList>
            <consortium name="Mouse Genome Sequencing Consortium"/>
            <person name="Church D.M."/>
            <person name="Goodstadt L."/>
            <person name="Hillier L.W."/>
            <person name="Zody M.C."/>
            <person name="Goldstein S."/>
            <person name="She X."/>
            <person name="Bult C.J."/>
            <person name="Agarwala R."/>
            <person name="Cherry J.L."/>
            <person name="DiCuccio M."/>
            <person name="Hlavina W."/>
            <person name="Kapustin Y."/>
            <person name="Meric P."/>
            <person name="Maglott D."/>
            <person name="Birtle Z."/>
            <person name="Marques A.C."/>
            <person name="Graves T."/>
            <person name="Zhou S."/>
            <person name="Teague B."/>
            <person name="Potamousis K."/>
            <person name="Churas C."/>
            <person name="Place M."/>
            <person name="Herschleb J."/>
            <person name="Runnheim R."/>
            <person name="Forrest D."/>
            <person name="Amos-Landgraf J."/>
            <person name="Schwartz D.C."/>
            <person name="Cheng Z."/>
            <person name="Lindblad-Toh K."/>
            <person name="Eichler E.E."/>
            <person name="Ponting C.P."/>
        </authorList>
    </citation>
    <scope>NUCLEOTIDE SEQUENCE [LARGE SCALE GENOMIC DNA]</scope>
    <source>
        <strain evidence="12 14">C57BL/6J</strain>
    </source>
</reference>
<evidence type="ECO:0000259" key="11">
    <source>
        <dbReference type="Pfam" id="PF00129"/>
    </source>
</evidence>
<evidence type="ECO:0000313" key="13">
    <source>
        <dbReference type="MGI" id="MGI:1195463"/>
    </source>
</evidence>
<evidence type="ECO:0000256" key="9">
    <source>
        <dbReference type="ARBA" id="ARBA00023180"/>
    </source>
</evidence>
<evidence type="ECO:0000256" key="4">
    <source>
        <dbReference type="ARBA" id="ARBA00022729"/>
    </source>
</evidence>
<feature type="signal peptide" evidence="10">
    <location>
        <begin position="1"/>
        <end position="18"/>
    </location>
</feature>
<dbReference type="ExpressionAtlas" id="A0A0A6YWB2">
    <property type="expression patterns" value="baseline and differential"/>
</dbReference>
<keyword evidence="14" id="KW-1185">Reference proteome</keyword>
<evidence type="ECO:0000313" key="12">
    <source>
        <dbReference type="Ensembl" id="ENSMUSP00000141476.2"/>
    </source>
</evidence>
<dbReference type="HOGENOM" id="CLU_2454116_0_0_1"/>
<dbReference type="Proteomes" id="UP000000589">
    <property type="component" value="Chromosome 1"/>
</dbReference>
<dbReference type="MGI" id="MGI:1195463">
    <property type="gene designation" value="Mr1"/>
</dbReference>
<evidence type="ECO:0000256" key="3">
    <source>
        <dbReference type="ARBA" id="ARBA00022692"/>
    </source>
</evidence>
<dbReference type="InterPro" id="IPR011161">
    <property type="entry name" value="MHC_I-like_Ag-recog"/>
</dbReference>
<keyword evidence="2" id="KW-0490">MHC I</keyword>
<keyword evidence="8" id="KW-1015">Disulfide bond</keyword>
<evidence type="ECO:0000256" key="10">
    <source>
        <dbReference type="SAM" id="SignalP"/>
    </source>
</evidence>
<keyword evidence="3" id="KW-0812">Transmembrane</keyword>
<evidence type="ECO:0007829" key="16">
    <source>
        <dbReference type="ProteomicsDB" id="A0A0A6YWB2"/>
    </source>
</evidence>
<dbReference type="Gene3D" id="3.30.500.10">
    <property type="entry name" value="MHC class I-like antigen recognition-like"/>
    <property type="match status" value="1"/>
</dbReference>
<dbReference type="InterPro" id="IPR037055">
    <property type="entry name" value="MHC_I-like_Ag-recog_sf"/>
</dbReference>
<comment type="subcellular location">
    <subcellularLocation>
        <location evidence="1">Membrane</location>
        <topology evidence="1">Single-pass type I membrane protein</topology>
    </subcellularLocation>
</comment>
<dbReference type="GeneTree" id="ENSGT01150000286995"/>
<evidence type="ECO:0000313" key="14">
    <source>
        <dbReference type="Proteomes" id="UP000000589"/>
    </source>
</evidence>
<reference evidence="12 14" key="2">
    <citation type="journal article" date="2011" name="PLoS Biol.">
        <title>Modernizing reference genome assemblies.</title>
        <authorList>
            <person name="Church D.M."/>
            <person name="Schneider V.A."/>
            <person name="Graves T."/>
            <person name="Auger K."/>
            <person name="Cunningham F."/>
            <person name="Bouk N."/>
            <person name="Chen H.C."/>
            <person name="Agarwala R."/>
            <person name="McLaren W.M."/>
            <person name="Ritchie G.R."/>
            <person name="Albracht D."/>
            <person name="Kremitzki M."/>
            <person name="Rock S."/>
            <person name="Kotkiewicz H."/>
            <person name="Kremitzki C."/>
            <person name="Wollam A."/>
            <person name="Trani L."/>
            <person name="Fulton L."/>
            <person name="Fulton R."/>
            <person name="Matthews L."/>
            <person name="Whitehead S."/>
            <person name="Chow W."/>
            <person name="Torrance J."/>
            <person name="Dunn M."/>
            <person name="Harden G."/>
            <person name="Threadgold G."/>
            <person name="Wood J."/>
            <person name="Collins J."/>
            <person name="Heath P."/>
            <person name="Griffiths G."/>
            <person name="Pelan S."/>
            <person name="Grafham D."/>
            <person name="Eichler E.E."/>
            <person name="Weinstock G."/>
            <person name="Mardis E.R."/>
            <person name="Wilson R.K."/>
            <person name="Howe K."/>
            <person name="Flicek P."/>
            <person name="Hubbard T."/>
        </authorList>
    </citation>
    <scope>NUCLEOTIDE SEQUENCE [LARGE SCALE GENOMIC DNA]</scope>
    <source>
        <strain evidence="12 14">C57BL/6J</strain>
    </source>
</reference>
<evidence type="ECO:0000256" key="7">
    <source>
        <dbReference type="ARBA" id="ARBA00023136"/>
    </source>
</evidence>
<keyword evidence="5" id="KW-0391">Immunity</keyword>
<protein>
    <submittedName>
        <fullName evidence="12">Major histocompatibility complex, class I-related</fullName>
    </submittedName>
</protein>
<gene>
    <name evidence="12 13" type="primary">Mr1</name>
</gene>
<keyword evidence="15 16" id="KW-1267">Proteomics identification</keyword>
<dbReference type="VEuPathDB" id="HostDB:ENSMUSG00000026471"/>
<feature type="chain" id="PRO_5002034075" evidence="10">
    <location>
        <begin position="19"/>
        <end position="89"/>
    </location>
</feature>
<proteinExistence type="evidence at protein level"/>
<name>A0A0A6YWB2_MOUSE</name>
<dbReference type="InterPro" id="IPR011162">
    <property type="entry name" value="MHC_I/II-like_Ag-recog"/>
</dbReference>
<evidence type="ECO:0000256" key="6">
    <source>
        <dbReference type="ARBA" id="ARBA00022989"/>
    </source>
</evidence>
<reference evidence="12" key="4">
    <citation type="submission" date="2025-09" db="UniProtKB">
        <authorList>
            <consortium name="Ensembl"/>
        </authorList>
    </citation>
    <scope>IDENTIFICATION</scope>
    <source>
        <strain evidence="12">C57BL/6J</strain>
    </source>
</reference>